<gene>
    <name evidence="2" type="ORF">TrVE_jg9770</name>
</gene>
<dbReference type="EMBL" id="BRXX01000500">
    <property type="protein sequence ID" value="GMI14515.1"/>
    <property type="molecule type" value="Genomic_DNA"/>
</dbReference>
<dbReference type="Proteomes" id="UP001165160">
    <property type="component" value="Unassembled WGS sequence"/>
</dbReference>
<evidence type="ECO:0000313" key="3">
    <source>
        <dbReference type="Proteomes" id="UP001165160"/>
    </source>
</evidence>
<organism evidence="2 3">
    <name type="scientific">Triparma verrucosa</name>
    <dbReference type="NCBI Taxonomy" id="1606542"/>
    <lineage>
        <taxon>Eukaryota</taxon>
        <taxon>Sar</taxon>
        <taxon>Stramenopiles</taxon>
        <taxon>Ochrophyta</taxon>
        <taxon>Bolidophyceae</taxon>
        <taxon>Parmales</taxon>
        <taxon>Triparmaceae</taxon>
        <taxon>Triparma</taxon>
    </lineage>
</organism>
<accession>A0A9W7FM35</accession>
<reference evidence="3" key="1">
    <citation type="journal article" date="2023" name="Commun. Biol.">
        <title>Genome analysis of Parmales, the sister group of diatoms, reveals the evolutionary specialization of diatoms from phago-mixotrophs to photoautotrophs.</title>
        <authorList>
            <person name="Ban H."/>
            <person name="Sato S."/>
            <person name="Yoshikawa S."/>
            <person name="Yamada K."/>
            <person name="Nakamura Y."/>
            <person name="Ichinomiya M."/>
            <person name="Sato N."/>
            <person name="Blanc-Mathieu R."/>
            <person name="Endo H."/>
            <person name="Kuwata A."/>
            <person name="Ogata H."/>
        </authorList>
    </citation>
    <scope>NUCLEOTIDE SEQUENCE [LARGE SCALE GENOMIC DNA]</scope>
    <source>
        <strain evidence="3">NIES 3699</strain>
    </source>
</reference>
<sequence length="183" mass="20825">MNKEYRRSFFSTETGGQMKRRIFMEGNDVMKAEIFASNKVYRLPIEDKVATWVKESWATWEDEKPEWFTDMWKASVPKEMIPAKKRNVALGESGESVEWEESKGSDSDDGRNGVREGDSQPSIVHESSLGQQMLNSIVSRTISMKDSKGELKVAPNGMMLNRGSSFDEDTFIREIQRQGSIGI</sequence>
<protein>
    <submittedName>
        <fullName evidence="2">Uncharacterized protein</fullName>
    </submittedName>
</protein>
<keyword evidence="3" id="KW-1185">Reference proteome</keyword>
<evidence type="ECO:0000313" key="2">
    <source>
        <dbReference type="EMBL" id="GMI14515.1"/>
    </source>
</evidence>
<proteinExistence type="predicted"/>
<feature type="region of interest" description="Disordered" evidence="1">
    <location>
        <begin position="87"/>
        <end position="128"/>
    </location>
</feature>
<feature type="compositionally biased region" description="Basic and acidic residues" evidence="1">
    <location>
        <begin position="100"/>
        <end position="118"/>
    </location>
</feature>
<comment type="caution">
    <text evidence="2">The sequence shown here is derived from an EMBL/GenBank/DDBJ whole genome shotgun (WGS) entry which is preliminary data.</text>
</comment>
<name>A0A9W7FM35_9STRA</name>
<evidence type="ECO:0000256" key="1">
    <source>
        <dbReference type="SAM" id="MobiDB-lite"/>
    </source>
</evidence>
<dbReference type="AlphaFoldDB" id="A0A9W7FM35"/>